<evidence type="ECO:0000256" key="3">
    <source>
        <dbReference type="ARBA" id="ARBA00022692"/>
    </source>
</evidence>
<feature type="transmembrane region" description="Helical" evidence="6">
    <location>
        <begin position="12"/>
        <end position="29"/>
    </location>
</feature>
<dbReference type="PANTHER" id="PTHR31885:SF6">
    <property type="entry name" value="GH04784P"/>
    <property type="match status" value="1"/>
</dbReference>
<evidence type="ECO:0000256" key="4">
    <source>
        <dbReference type="ARBA" id="ARBA00022989"/>
    </source>
</evidence>
<dbReference type="Pfam" id="PF07947">
    <property type="entry name" value="YhhN"/>
    <property type="match status" value="1"/>
</dbReference>
<evidence type="ECO:0000313" key="7">
    <source>
        <dbReference type="EMBL" id="MCY6369176.1"/>
    </source>
</evidence>
<keyword evidence="3 6" id="KW-0812">Transmembrane</keyword>
<evidence type="ECO:0000256" key="6">
    <source>
        <dbReference type="SAM" id="Phobius"/>
    </source>
</evidence>
<keyword evidence="8" id="KW-1185">Reference proteome</keyword>
<feature type="transmembrane region" description="Helical" evidence="6">
    <location>
        <begin position="174"/>
        <end position="194"/>
    </location>
</feature>
<protein>
    <submittedName>
        <fullName evidence="7">Lysoplasmalogenase family protein</fullName>
    </submittedName>
</protein>
<evidence type="ECO:0000313" key="8">
    <source>
        <dbReference type="Proteomes" id="UP001079657"/>
    </source>
</evidence>
<dbReference type="InterPro" id="IPR012506">
    <property type="entry name" value="TMEM86B-like"/>
</dbReference>
<feature type="transmembrane region" description="Helical" evidence="6">
    <location>
        <begin position="113"/>
        <end position="134"/>
    </location>
</feature>
<name>A0ABT4CLR0_9CLOT</name>
<dbReference type="RefSeq" id="WP_268047495.1">
    <property type="nucleotide sequence ID" value="NZ_JAPQES010000001.1"/>
</dbReference>
<keyword evidence="4 6" id="KW-1133">Transmembrane helix</keyword>
<gene>
    <name evidence="7" type="ORF">OXH55_00765</name>
</gene>
<dbReference type="EMBL" id="JAPQES010000001">
    <property type="protein sequence ID" value="MCY6369176.1"/>
    <property type="molecule type" value="Genomic_DNA"/>
</dbReference>
<feature type="transmembrane region" description="Helical" evidence="6">
    <location>
        <begin position="200"/>
        <end position="221"/>
    </location>
</feature>
<comment type="caution">
    <text evidence="7">The sequence shown here is derived from an EMBL/GenBank/DDBJ whole genome shotgun (WGS) entry which is preliminary data.</text>
</comment>
<dbReference type="PANTHER" id="PTHR31885">
    <property type="entry name" value="GH04784P"/>
    <property type="match status" value="1"/>
</dbReference>
<reference evidence="7" key="1">
    <citation type="submission" date="2022-12" db="EMBL/GenBank/DDBJ databases">
        <authorList>
            <person name="Wang J."/>
        </authorList>
    </citation>
    <scope>NUCLEOTIDE SEQUENCE</scope>
    <source>
        <strain evidence="7">HY-42-06</strain>
    </source>
</reference>
<sequence length="224" mass="25766">MLKKYINFKNTIILVIIFIYINFLIIDLQGGDPRLLKYVSILLCFVLVLLIGDRGIDKKDTILLQVALFFTTMADLNLVILKNFILGITAFCIVQIIYIIRHSRKIILNKSNFIVFLLESIVILGLVIMLNIPFYEDKALYIVASIYSILLITSVYMAFGTIKRGVYSKRNSYFIMNGMVLFLLCDINVGLYHIGKIQYISGLLVWFFYLPSQLLLSLSGYKMK</sequence>
<organism evidence="7 8">
    <name type="scientific">Clostridium ganghwense</name>
    <dbReference type="NCBI Taxonomy" id="312089"/>
    <lineage>
        <taxon>Bacteria</taxon>
        <taxon>Bacillati</taxon>
        <taxon>Bacillota</taxon>
        <taxon>Clostridia</taxon>
        <taxon>Eubacteriales</taxon>
        <taxon>Clostridiaceae</taxon>
        <taxon>Clostridium</taxon>
    </lineage>
</organism>
<proteinExistence type="inferred from homology"/>
<dbReference type="Proteomes" id="UP001079657">
    <property type="component" value="Unassembled WGS sequence"/>
</dbReference>
<accession>A0ABT4CLR0</accession>
<evidence type="ECO:0000256" key="1">
    <source>
        <dbReference type="ARBA" id="ARBA00004141"/>
    </source>
</evidence>
<feature type="transmembrane region" description="Helical" evidence="6">
    <location>
        <begin position="35"/>
        <end position="52"/>
    </location>
</feature>
<comment type="similarity">
    <text evidence="2">Belongs to the TMEM86 family.</text>
</comment>
<feature type="transmembrane region" description="Helical" evidence="6">
    <location>
        <begin position="140"/>
        <end position="162"/>
    </location>
</feature>
<comment type="subcellular location">
    <subcellularLocation>
        <location evidence="1">Membrane</location>
        <topology evidence="1">Multi-pass membrane protein</topology>
    </subcellularLocation>
</comment>
<evidence type="ECO:0000256" key="2">
    <source>
        <dbReference type="ARBA" id="ARBA00007375"/>
    </source>
</evidence>
<feature type="transmembrane region" description="Helical" evidence="6">
    <location>
        <begin position="84"/>
        <end position="101"/>
    </location>
</feature>
<evidence type="ECO:0000256" key="5">
    <source>
        <dbReference type="ARBA" id="ARBA00023136"/>
    </source>
</evidence>
<keyword evidence="5 6" id="KW-0472">Membrane</keyword>